<keyword evidence="5 6" id="KW-0472">Membrane</keyword>
<dbReference type="PANTHER" id="PTHR35007:SF2">
    <property type="entry name" value="PILUS ASSEMBLE PROTEIN"/>
    <property type="match status" value="1"/>
</dbReference>
<dbReference type="GO" id="GO:0005886">
    <property type="term" value="C:plasma membrane"/>
    <property type="evidence" value="ECO:0007669"/>
    <property type="project" value="UniProtKB-SubCell"/>
</dbReference>
<dbReference type="STRING" id="349161.Dred_2118"/>
<reference evidence="8 9" key="1">
    <citation type="submission" date="2007-03" db="EMBL/GenBank/DDBJ databases">
        <title>Complete sequence of Desulfotomaculum reducens MI-1.</title>
        <authorList>
            <consortium name="US DOE Joint Genome Institute"/>
            <person name="Copeland A."/>
            <person name="Lucas S."/>
            <person name="Lapidus A."/>
            <person name="Barry K."/>
            <person name="Detter J.C."/>
            <person name="Glavina del Rio T."/>
            <person name="Hammon N."/>
            <person name="Israni S."/>
            <person name="Dalin E."/>
            <person name="Tice H."/>
            <person name="Pitluck S."/>
            <person name="Sims D."/>
            <person name="Brettin T."/>
            <person name="Bruce D."/>
            <person name="Han C."/>
            <person name="Tapia R."/>
            <person name="Schmutz J."/>
            <person name="Larimer F."/>
            <person name="Land M."/>
            <person name="Hauser L."/>
            <person name="Kyrpides N."/>
            <person name="Kim E."/>
            <person name="Tebo B.M."/>
            <person name="Richardson P."/>
        </authorList>
    </citation>
    <scope>NUCLEOTIDE SEQUENCE [LARGE SCALE GENOMIC DNA]</scope>
    <source>
        <strain evidence="8 9">MI-1</strain>
    </source>
</reference>
<dbReference type="Pfam" id="PF00482">
    <property type="entry name" value="T2SSF"/>
    <property type="match status" value="1"/>
</dbReference>
<evidence type="ECO:0000313" key="8">
    <source>
        <dbReference type="EMBL" id="ABO50635.1"/>
    </source>
</evidence>
<evidence type="ECO:0000256" key="2">
    <source>
        <dbReference type="ARBA" id="ARBA00022475"/>
    </source>
</evidence>
<protein>
    <submittedName>
        <fullName evidence="8">Type II secretion system protein</fullName>
    </submittedName>
</protein>
<comment type="subcellular location">
    <subcellularLocation>
        <location evidence="1">Cell membrane</location>
        <topology evidence="1">Multi-pass membrane protein</topology>
    </subcellularLocation>
</comment>
<dbReference type="KEGG" id="drm:Dred_2118"/>
<feature type="transmembrane region" description="Helical" evidence="6">
    <location>
        <begin position="6"/>
        <end position="28"/>
    </location>
</feature>
<accession>A4J6D2</accession>
<evidence type="ECO:0000256" key="1">
    <source>
        <dbReference type="ARBA" id="ARBA00004651"/>
    </source>
</evidence>
<feature type="transmembrane region" description="Helical" evidence="6">
    <location>
        <begin position="281"/>
        <end position="302"/>
    </location>
</feature>
<keyword evidence="4 6" id="KW-1133">Transmembrane helix</keyword>
<sequence length="310" mass="34623">MENLLQLIVGMIFFAVTFATLVLYRLVFGERIQVAQRMDQVVGSPAPIPVRELELSVPLYQRAIHPALSTMARWLTRFIPSAREKELQKKIIYAGNPGHLDAKEWVVVKYLGAVGLGFFFWSWAGMAGKALPQCLLLGATGVPLGWLLPDLYLNSRIRNRKTQVEKSLPDALDLLTVSVEAGLGFDGALMKVAEKTKGIMADEFILMLQECHMGKPRREALRDMATRLDVDDLSSFCGSIILADTLGISIGNVLRTQSQQMRQKRRQKTEELAMKAPIKMLFPMVFFIFPAIFVILLGPAALQIMKAFAN</sequence>
<dbReference type="Proteomes" id="UP000001556">
    <property type="component" value="Chromosome"/>
</dbReference>
<dbReference type="PANTHER" id="PTHR35007">
    <property type="entry name" value="INTEGRAL MEMBRANE PROTEIN-RELATED"/>
    <property type="match status" value="1"/>
</dbReference>
<gene>
    <name evidence="8" type="ordered locus">Dred_2118</name>
</gene>
<evidence type="ECO:0000256" key="6">
    <source>
        <dbReference type="SAM" id="Phobius"/>
    </source>
</evidence>
<feature type="domain" description="Type II secretion system protein GspF" evidence="7">
    <location>
        <begin position="172"/>
        <end position="297"/>
    </location>
</feature>
<name>A4J6D2_DESRM</name>
<dbReference type="EMBL" id="CP000612">
    <property type="protein sequence ID" value="ABO50635.1"/>
    <property type="molecule type" value="Genomic_DNA"/>
</dbReference>
<dbReference type="AlphaFoldDB" id="A4J6D2"/>
<evidence type="ECO:0000256" key="5">
    <source>
        <dbReference type="ARBA" id="ARBA00023136"/>
    </source>
</evidence>
<proteinExistence type="predicted"/>
<keyword evidence="9" id="KW-1185">Reference proteome</keyword>
<organism evidence="8 9">
    <name type="scientific">Desulforamulus reducens (strain ATCC BAA-1160 / DSM 100696 / MI-1)</name>
    <name type="common">Desulfotomaculum reducens</name>
    <dbReference type="NCBI Taxonomy" id="349161"/>
    <lineage>
        <taxon>Bacteria</taxon>
        <taxon>Bacillati</taxon>
        <taxon>Bacillota</taxon>
        <taxon>Clostridia</taxon>
        <taxon>Eubacteriales</taxon>
        <taxon>Peptococcaceae</taxon>
        <taxon>Desulforamulus</taxon>
    </lineage>
</organism>
<evidence type="ECO:0000256" key="3">
    <source>
        <dbReference type="ARBA" id="ARBA00022692"/>
    </source>
</evidence>
<feature type="transmembrane region" description="Helical" evidence="6">
    <location>
        <begin position="130"/>
        <end position="153"/>
    </location>
</feature>
<evidence type="ECO:0000313" key="9">
    <source>
        <dbReference type="Proteomes" id="UP000001556"/>
    </source>
</evidence>
<dbReference type="InterPro" id="IPR018076">
    <property type="entry name" value="T2SS_GspF_dom"/>
</dbReference>
<dbReference type="eggNOG" id="COG2064">
    <property type="taxonomic scope" value="Bacteria"/>
</dbReference>
<dbReference type="HOGENOM" id="CLU_056917_4_0_9"/>
<dbReference type="OrthoDB" id="9810662at2"/>
<feature type="transmembrane region" description="Helical" evidence="6">
    <location>
        <begin position="106"/>
        <end position="124"/>
    </location>
</feature>
<keyword evidence="3 6" id="KW-0812">Transmembrane</keyword>
<evidence type="ECO:0000259" key="7">
    <source>
        <dbReference type="Pfam" id="PF00482"/>
    </source>
</evidence>
<dbReference type="RefSeq" id="WP_011878441.1">
    <property type="nucleotide sequence ID" value="NC_009253.1"/>
</dbReference>
<evidence type="ECO:0000256" key="4">
    <source>
        <dbReference type="ARBA" id="ARBA00022989"/>
    </source>
</evidence>
<keyword evidence="2" id="KW-1003">Cell membrane</keyword>